<gene>
    <name evidence="1" type="ORF">CPELLU_LOCUS16933</name>
</gene>
<evidence type="ECO:0000313" key="1">
    <source>
        <dbReference type="EMBL" id="CAG8789811.1"/>
    </source>
</evidence>
<name>A0A9N9JP77_9GLOM</name>
<protein>
    <submittedName>
        <fullName evidence="1">3693_t:CDS:1</fullName>
    </submittedName>
</protein>
<keyword evidence="2" id="KW-1185">Reference proteome</keyword>
<evidence type="ECO:0000313" key="2">
    <source>
        <dbReference type="Proteomes" id="UP000789759"/>
    </source>
</evidence>
<proteinExistence type="predicted"/>
<feature type="non-terminal residue" evidence="1">
    <location>
        <position position="1"/>
    </location>
</feature>
<dbReference type="EMBL" id="CAJVQA010026701">
    <property type="protein sequence ID" value="CAG8789811.1"/>
    <property type="molecule type" value="Genomic_DNA"/>
</dbReference>
<accession>A0A9N9JP77</accession>
<comment type="caution">
    <text evidence="1">The sequence shown here is derived from an EMBL/GenBank/DDBJ whole genome shotgun (WGS) entry which is preliminary data.</text>
</comment>
<dbReference type="Proteomes" id="UP000789759">
    <property type="component" value="Unassembled WGS sequence"/>
</dbReference>
<organism evidence="1 2">
    <name type="scientific">Cetraspora pellucida</name>
    <dbReference type="NCBI Taxonomy" id="1433469"/>
    <lineage>
        <taxon>Eukaryota</taxon>
        <taxon>Fungi</taxon>
        <taxon>Fungi incertae sedis</taxon>
        <taxon>Mucoromycota</taxon>
        <taxon>Glomeromycotina</taxon>
        <taxon>Glomeromycetes</taxon>
        <taxon>Diversisporales</taxon>
        <taxon>Gigasporaceae</taxon>
        <taxon>Cetraspora</taxon>
    </lineage>
</organism>
<reference evidence="1" key="1">
    <citation type="submission" date="2021-06" db="EMBL/GenBank/DDBJ databases">
        <authorList>
            <person name="Kallberg Y."/>
            <person name="Tangrot J."/>
            <person name="Rosling A."/>
        </authorList>
    </citation>
    <scope>NUCLEOTIDE SEQUENCE</scope>
    <source>
        <strain evidence="1">FL966</strain>
    </source>
</reference>
<sequence>NIDTIFDIDKDERFNMNISDQELDYTLNIIMNITDNVKEV</sequence>
<dbReference type="AlphaFoldDB" id="A0A9N9JP77"/>